<gene>
    <name evidence="1" type="ORF">GCM10011489_02740</name>
</gene>
<proteinExistence type="predicted"/>
<name>A0A916SUV0_9ACTN</name>
<reference evidence="1" key="2">
    <citation type="submission" date="2020-09" db="EMBL/GenBank/DDBJ databases">
        <authorList>
            <person name="Sun Q."/>
            <person name="Zhou Y."/>
        </authorList>
    </citation>
    <scope>NUCLEOTIDE SEQUENCE</scope>
    <source>
        <strain evidence="1">CGMCC 1.12827</strain>
    </source>
</reference>
<accession>A0A916SUV0</accession>
<keyword evidence="2" id="KW-1185">Reference proteome</keyword>
<sequence>MTGMTVVERAERKTALLRQTVGLVERLRIVEAEHASLIKQRDDQCRELRAAGVAIKELQEAFGVSRSRIQQILSDS</sequence>
<evidence type="ECO:0000313" key="2">
    <source>
        <dbReference type="Proteomes" id="UP000621454"/>
    </source>
</evidence>
<reference evidence="1" key="1">
    <citation type="journal article" date="2014" name="Int. J. Syst. Evol. Microbiol.">
        <title>Complete genome sequence of Corynebacterium casei LMG S-19264T (=DSM 44701T), isolated from a smear-ripened cheese.</title>
        <authorList>
            <consortium name="US DOE Joint Genome Institute (JGI-PGF)"/>
            <person name="Walter F."/>
            <person name="Albersmeier A."/>
            <person name="Kalinowski J."/>
            <person name="Ruckert C."/>
        </authorList>
    </citation>
    <scope>NUCLEOTIDE SEQUENCE</scope>
    <source>
        <strain evidence="1">CGMCC 1.12827</strain>
    </source>
</reference>
<dbReference type="AlphaFoldDB" id="A0A916SUV0"/>
<dbReference type="Proteomes" id="UP000621454">
    <property type="component" value="Unassembled WGS sequence"/>
</dbReference>
<protein>
    <submittedName>
        <fullName evidence="1">Uncharacterized protein</fullName>
    </submittedName>
</protein>
<evidence type="ECO:0000313" key="1">
    <source>
        <dbReference type="EMBL" id="GGB18127.1"/>
    </source>
</evidence>
<comment type="caution">
    <text evidence="1">The sequence shown here is derived from an EMBL/GenBank/DDBJ whole genome shotgun (WGS) entry which is preliminary data.</text>
</comment>
<organism evidence="1 2">
    <name type="scientific">Gordonia jinhuaensis</name>
    <dbReference type="NCBI Taxonomy" id="1517702"/>
    <lineage>
        <taxon>Bacteria</taxon>
        <taxon>Bacillati</taxon>
        <taxon>Actinomycetota</taxon>
        <taxon>Actinomycetes</taxon>
        <taxon>Mycobacteriales</taxon>
        <taxon>Gordoniaceae</taxon>
        <taxon>Gordonia</taxon>
    </lineage>
</organism>
<dbReference type="EMBL" id="BMGC01000002">
    <property type="protein sequence ID" value="GGB18127.1"/>
    <property type="molecule type" value="Genomic_DNA"/>
</dbReference>